<evidence type="ECO:0000313" key="1">
    <source>
        <dbReference type="EMBL" id="KYC69417.1"/>
    </source>
</evidence>
<dbReference type="AlphaFoldDB" id="A0A150KEM3"/>
<sequence>MKSEKQEKEIVEWTSLPIWGRGWKSGSHVNYFLLIVDSYTRV</sequence>
<dbReference type="EMBL" id="LQYI01000051">
    <property type="protein sequence ID" value="KYC69417.1"/>
    <property type="molecule type" value="Genomic_DNA"/>
</dbReference>
<evidence type="ECO:0000313" key="2">
    <source>
        <dbReference type="Proteomes" id="UP000075304"/>
    </source>
</evidence>
<gene>
    <name evidence="1" type="ORF">B4099_3713</name>
</gene>
<reference evidence="1 2" key="1">
    <citation type="submission" date="2016-01" db="EMBL/GenBank/DDBJ databases">
        <title>Genome Sequences of Twelve Sporeforming Bacillus Species Isolated from Foods.</title>
        <authorList>
            <person name="Berendsen E.M."/>
            <person name="Wells-Bennik M.H."/>
            <person name="Krawcyk A.O."/>
            <person name="De Jong A."/>
            <person name="Holsappel S."/>
            <person name="Eijlander R.T."/>
            <person name="Kuipers O.P."/>
        </authorList>
    </citation>
    <scope>NUCLEOTIDE SEQUENCE [LARGE SCALE GENOMIC DNA]</scope>
    <source>
        <strain evidence="1 2">B4099</strain>
    </source>
</reference>
<organism evidence="1 2">
    <name type="scientific">Heyndrickxia coagulans</name>
    <name type="common">Weizmannia coagulans</name>
    <dbReference type="NCBI Taxonomy" id="1398"/>
    <lineage>
        <taxon>Bacteria</taxon>
        <taxon>Bacillati</taxon>
        <taxon>Bacillota</taxon>
        <taxon>Bacilli</taxon>
        <taxon>Bacillales</taxon>
        <taxon>Bacillaceae</taxon>
        <taxon>Heyndrickxia</taxon>
    </lineage>
</organism>
<protein>
    <submittedName>
        <fullName evidence="1">Uncharacterized protein</fullName>
    </submittedName>
</protein>
<proteinExistence type="predicted"/>
<comment type="caution">
    <text evidence="1">The sequence shown here is derived from an EMBL/GenBank/DDBJ whole genome shotgun (WGS) entry which is preliminary data.</text>
</comment>
<dbReference type="Proteomes" id="UP000075304">
    <property type="component" value="Unassembled WGS sequence"/>
</dbReference>
<name>A0A150KEM3_HEYCO</name>
<accession>A0A150KEM3</accession>